<evidence type="ECO:0008006" key="4">
    <source>
        <dbReference type="Google" id="ProtNLM"/>
    </source>
</evidence>
<keyword evidence="1" id="KW-0732">Signal</keyword>
<sequence length="210" mass="22276">MKFYALMCAAMFATPLAAQSFDVSLGGKTLGTLSYSQNGGAKTLKSTLNNTPLGVFNGTFHGSSKKGVFTGDSKSSRKQRRVEVSIAKNRAVSTKVTPQAELTELSDPALVVGQVTDPVQAIGSLINAGGCPDKLNLYDGRRVVHLEPTGDTVTGSARTCSMSYKVVQGPGHLSPLKISSAKMKLTYDGSSLQKIEISSGLFKLRLDRQD</sequence>
<dbReference type="AlphaFoldDB" id="A0A073IU06"/>
<reference evidence="2 3" key="1">
    <citation type="submission" date="2014-01" db="EMBL/GenBank/DDBJ databases">
        <title>Sulfitobacter donghicola JCM 14565 Genome Sequencing.</title>
        <authorList>
            <person name="Lai Q."/>
            <person name="Hong Z."/>
        </authorList>
    </citation>
    <scope>NUCLEOTIDE SEQUENCE [LARGE SCALE GENOMIC DNA]</scope>
    <source>
        <strain evidence="2 3">JCM 14565</strain>
    </source>
</reference>
<dbReference type="Proteomes" id="UP000027734">
    <property type="component" value="Unassembled WGS sequence"/>
</dbReference>
<feature type="chain" id="PRO_5001690013" description="DUF3108 domain-containing protein" evidence="1">
    <location>
        <begin position="21"/>
        <end position="210"/>
    </location>
</feature>
<proteinExistence type="predicted"/>
<dbReference type="STRING" id="1300350.Z948_2273"/>
<keyword evidence="3" id="KW-1185">Reference proteome</keyword>
<evidence type="ECO:0000313" key="3">
    <source>
        <dbReference type="Proteomes" id="UP000027734"/>
    </source>
</evidence>
<dbReference type="OrthoDB" id="7723416at2"/>
<dbReference type="eggNOG" id="ENOG5032RQD">
    <property type="taxonomic scope" value="Bacteria"/>
</dbReference>
<evidence type="ECO:0000313" key="2">
    <source>
        <dbReference type="EMBL" id="KEJ88887.1"/>
    </source>
</evidence>
<evidence type="ECO:0000256" key="1">
    <source>
        <dbReference type="SAM" id="SignalP"/>
    </source>
</evidence>
<accession>A0A073IU06</accession>
<dbReference type="EMBL" id="JAMC01000005">
    <property type="protein sequence ID" value="KEJ88887.1"/>
    <property type="molecule type" value="Genomic_DNA"/>
</dbReference>
<dbReference type="RefSeq" id="WP_025059636.1">
    <property type="nucleotide sequence ID" value="NZ_JAMC01000005.1"/>
</dbReference>
<comment type="caution">
    <text evidence="2">The sequence shown here is derived from an EMBL/GenBank/DDBJ whole genome shotgun (WGS) entry which is preliminary data.</text>
</comment>
<feature type="signal peptide" evidence="1">
    <location>
        <begin position="1"/>
        <end position="20"/>
    </location>
</feature>
<organism evidence="2 3">
    <name type="scientific">Sulfitobacter donghicola DSW-25 = KCTC 12864 = JCM 14565</name>
    <dbReference type="NCBI Taxonomy" id="1300350"/>
    <lineage>
        <taxon>Bacteria</taxon>
        <taxon>Pseudomonadati</taxon>
        <taxon>Pseudomonadota</taxon>
        <taxon>Alphaproteobacteria</taxon>
        <taxon>Rhodobacterales</taxon>
        <taxon>Roseobacteraceae</taxon>
        <taxon>Sulfitobacter</taxon>
    </lineage>
</organism>
<protein>
    <recommendedName>
        <fullName evidence="4">DUF3108 domain-containing protein</fullName>
    </recommendedName>
</protein>
<name>A0A073IU06_9RHOB</name>
<gene>
    <name evidence="2" type="ORF">DSW25_13985</name>
</gene>